<sequence length="56" mass="6865">MILLHFESFLYSGIYRIRNDLFFLKSFKYIPKSHYFIIVFKKYGAYFEYKALHIGS</sequence>
<comment type="caution">
    <text evidence="1">The sequence shown here is derived from an EMBL/GenBank/DDBJ whole genome shotgun (WGS) entry which is preliminary data.</text>
</comment>
<organism evidence="1 2">
    <name type="scientific">Leptospira borgpetersenii serovar Pomona str. 200901868</name>
    <dbReference type="NCBI Taxonomy" id="1192866"/>
    <lineage>
        <taxon>Bacteria</taxon>
        <taxon>Pseudomonadati</taxon>
        <taxon>Spirochaetota</taxon>
        <taxon>Spirochaetia</taxon>
        <taxon>Leptospirales</taxon>
        <taxon>Leptospiraceae</taxon>
        <taxon>Leptospira</taxon>
    </lineage>
</organism>
<dbReference type="Proteomes" id="UP000012159">
    <property type="component" value="Unassembled WGS sequence"/>
</dbReference>
<dbReference type="AlphaFoldDB" id="M6WHI3"/>
<accession>M6WHI3</accession>
<proteinExistence type="predicted"/>
<dbReference type="EMBL" id="AKWF02000023">
    <property type="protein sequence ID" value="EMO64634.1"/>
    <property type="molecule type" value="Genomic_DNA"/>
</dbReference>
<gene>
    <name evidence="1" type="ORF">LEP1GSC133_3010</name>
</gene>
<evidence type="ECO:0000313" key="1">
    <source>
        <dbReference type="EMBL" id="EMO64634.1"/>
    </source>
</evidence>
<name>M6WHI3_LEPBO</name>
<protein>
    <submittedName>
        <fullName evidence="1">Uncharacterized protein</fullName>
    </submittedName>
</protein>
<evidence type="ECO:0000313" key="2">
    <source>
        <dbReference type="Proteomes" id="UP000012159"/>
    </source>
</evidence>
<reference evidence="1 2" key="1">
    <citation type="submission" date="2013-01" db="EMBL/GenBank/DDBJ databases">
        <authorList>
            <person name="Harkins D.M."/>
            <person name="Durkin A.S."/>
            <person name="Brinkac L.M."/>
            <person name="Haft D.H."/>
            <person name="Selengut J.D."/>
            <person name="Sanka R."/>
            <person name="DePew J."/>
            <person name="Purushe J."/>
            <person name="Picardeau M."/>
            <person name="Werts C."/>
            <person name="Goarant C."/>
            <person name="Vinetz J.M."/>
            <person name="Sutton G.G."/>
            <person name="Nierman W.C."/>
            <person name="Fouts D.E."/>
        </authorList>
    </citation>
    <scope>NUCLEOTIDE SEQUENCE [LARGE SCALE GENOMIC DNA]</scope>
    <source>
        <strain evidence="1 2">200901868</strain>
    </source>
</reference>